<protein>
    <recommendedName>
        <fullName evidence="1">riboflavin kinase</fullName>
        <ecNumber evidence="1">2.7.1.26</ecNumber>
    </recommendedName>
</protein>
<keyword evidence="5" id="KW-0547">Nucleotide-binding</keyword>
<dbReference type="GO" id="GO:0005524">
    <property type="term" value="F:ATP binding"/>
    <property type="evidence" value="ECO:0007669"/>
    <property type="project" value="UniProtKB-KW"/>
</dbReference>
<dbReference type="Gene3D" id="2.40.30.30">
    <property type="entry name" value="Riboflavin kinase-like"/>
    <property type="match status" value="1"/>
</dbReference>
<dbReference type="GO" id="GO:0009231">
    <property type="term" value="P:riboflavin biosynthetic process"/>
    <property type="evidence" value="ECO:0007669"/>
    <property type="project" value="InterPro"/>
</dbReference>
<gene>
    <name evidence="9" type="ORF">ENT43_02635</name>
</gene>
<organism evidence="9">
    <name type="scientific">candidate division CPR3 bacterium</name>
    <dbReference type="NCBI Taxonomy" id="2268181"/>
    <lineage>
        <taxon>Bacteria</taxon>
        <taxon>Bacteria division CPR3</taxon>
    </lineage>
</organism>
<keyword evidence="6" id="KW-0067">ATP-binding</keyword>
<feature type="domain" description="Riboflavin kinase" evidence="8">
    <location>
        <begin position="1"/>
        <end position="121"/>
    </location>
</feature>
<evidence type="ECO:0000256" key="4">
    <source>
        <dbReference type="ARBA" id="ARBA00022679"/>
    </source>
</evidence>
<dbReference type="GO" id="GO:0009398">
    <property type="term" value="P:FMN biosynthetic process"/>
    <property type="evidence" value="ECO:0007669"/>
    <property type="project" value="TreeGrafter"/>
</dbReference>
<dbReference type="PANTHER" id="PTHR22749">
    <property type="entry name" value="RIBOFLAVIN KINASE/FMN ADENYLYLTRANSFERASE"/>
    <property type="match status" value="1"/>
</dbReference>
<name>A0A7C4M3B7_UNCC3</name>
<dbReference type="InterPro" id="IPR023468">
    <property type="entry name" value="Riboflavin_kinase"/>
</dbReference>
<comment type="caution">
    <text evidence="9">The sequence shown here is derived from an EMBL/GenBank/DDBJ whole genome shotgun (WGS) entry which is preliminary data.</text>
</comment>
<evidence type="ECO:0000256" key="5">
    <source>
        <dbReference type="ARBA" id="ARBA00022741"/>
    </source>
</evidence>
<sequence length="132" mass="15611">MKWRKGEIVKGDKFGTKIGFPTLNIANPNVLKGKKHGVYASLLKIEKTFYYGILFFGPRFIHKEKKPVLEIHVFDFDKKIYGRTVYFRLVEYIRPPINFSNIDAFKKQLIMDCKKTRQILTRFLKQTSFDTI</sequence>
<keyword evidence="4" id="KW-0808">Transferase</keyword>
<accession>A0A7C4M3B7</accession>
<dbReference type="Pfam" id="PF01687">
    <property type="entry name" value="Flavokinase"/>
    <property type="match status" value="1"/>
</dbReference>
<reference evidence="9" key="1">
    <citation type="journal article" date="2020" name="mSystems">
        <title>Genome- and Community-Level Interaction Insights into Carbon Utilization and Element Cycling Functions of Hydrothermarchaeota in Hydrothermal Sediment.</title>
        <authorList>
            <person name="Zhou Z."/>
            <person name="Liu Y."/>
            <person name="Xu W."/>
            <person name="Pan J."/>
            <person name="Luo Z.H."/>
            <person name="Li M."/>
        </authorList>
    </citation>
    <scope>NUCLEOTIDE SEQUENCE [LARGE SCALE GENOMIC DNA]</scope>
    <source>
        <strain evidence="9">SpSt-579</strain>
    </source>
</reference>
<dbReference type="InterPro" id="IPR015865">
    <property type="entry name" value="Riboflavin_kinase_bac/euk"/>
</dbReference>
<evidence type="ECO:0000256" key="3">
    <source>
        <dbReference type="ARBA" id="ARBA00022643"/>
    </source>
</evidence>
<comment type="catalytic activity">
    <reaction evidence="7">
        <text>riboflavin + ATP = FMN + ADP + H(+)</text>
        <dbReference type="Rhea" id="RHEA:14357"/>
        <dbReference type="ChEBI" id="CHEBI:15378"/>
        <dbReference type="ChEBI" id="CHEBI:30616"/>
        <dbReference type="ChEBI" id="CHEBI:57986"/>
        <dbReference type="ChEBI" id="CHEBI:58210"/>
        <dbReference type="ChEBI" id="CHEBI:456216"/>
        <dbReference type="EC" id="2.7.1.26"/>
    </reaction>
</comment>
<dbReference type="AlphaFoldDB" id="A0A7C4M3B7"/>
<keyword evidence="2" id="KW-0285">Flavoprotein</keyword>
<evidence type="ECO:0000259" key="8">
    <source>
        <dbReference type="SMART" id="SM00904"/>
    </source>
</evidence>
<evidence type="ECO:0000313" key="9">
    <source>
        <dbReference type="EMBL" id="HGT71132.1"/>
    </source>
</evidence>
<evidence type="ECO:0000256" key="6">
    <source>
        <dbReference type="ARBA" id="ARBA00022840"/>
    </source>
</evidence>
<dbReference type="GO" id="GO:0008531">
    <property type="term" value="F:riboflavin kinase activity"/>
    <property type="evidence" value="ECO:0007669"/>
    <property type="project" value="UniProtKB-EC"/>
</dbReference>
<dbReference type="SMART" id="SM00904">
    <property type="entry name" value="Flavokinase"/>
    <property type="match status" value="1"/>
</dbReference>
<dbReference type="EMBL" id="DSYQ01000011">
    <property type="protein sequence ID" value="HGT71132.1"/>
    <property type="molecule type" value="Genomic_DNA"/>
</dbReference>
<keyword evidence="3" id="KW-0288">FMN</keyword>
<proteinExistence type="predicted"/>
<dbReference type="SUPFAM" id="SSF82114">
    <property type="entry name" value="Riboflavin kinase-like"/>
    <property type="match status" value="1"/>
</dbReference>
<dbReference type="PANTHER" id="PTHR22749:SF6">
    <property type="entry name" value="RIBOFLAVIN KINASE"/>
    <property type="match status" value="1"/>
</dbReference>
<evidence type="ECO:0000256" key="1">
    <source>
        <dbReference type="ARBA" id="ARBA00012105"/>
    </source>
</evidence>
<evidence type="ECO:0000256" key="2">
    <source>
        <dbReference type="ARBA" id="ARBA00022630"/>
    </source>
</evidence>
<dbReference type="InterPro" id="IPR023465">
    <property type="entry name" value="Riboflavin_kinase_dom_sf"/>
</dbReference>
<dbReference type="EC" id="2.7.1.26" evidence="1"/>
<evidence type="ECO:0000256" key="7">
    <source>
        <dbReference type="ARBA" id="ARBA00047880"/>
    </source>
</evidence>